<dbReference type="Gene3D" id="1.20.58.340">
    <property type="entry name" value="Magnesium transport protein CorA, transmembrane region"/>
    <property type="match status" value="1"/>
</dbReference>
<evidence type="ECO:0000313" key="7">
    <source>
        <dbReference type="EMBL" id="KKZ66938.1"/>
    </source>
</evidence>
<dbReference type="AlphaFoldDB" id="A0A0G2I8V4"/>
<dbReference type="EMBL" id="LCZI01000375">
    <property type="protein sequence ID" value="KKZ66938.1"/>
    <property type="molecule type" value="Genomic_DNA"/>
</dbReference>
<feature type="compositionally biased region" description="Basic and acidic residues" evidence="5">
    <location>
        <begin position="1"/>
        <end position="12"/>
    </location>
</feature>
<dbReference type="InterPro" id="IPR002523">
    <property type="entry name" value="MgTranspt_CorA/ZnTranspt_ZntB"/>
</dbReference>
<dbReference type="Pfam" id="PF01544">
    <property type="entry name" value="CorA"/>
    <property type="match status" value="1"/>
</dbReference>
<keyword evidence="2 6" id="KW-0812">Transmembrane</keyword>
<accession>A0A0G2I8V4</accession>
<dbReference type="GO" id="GO:0015095">
    <property type="term" value="F:magnesium ion transmembrane transporter activity"/>
    <property type="evidence" value="ECO:0007669"/>
    <property type="project" value="TreeGrafter"/>
</dbReference>
<evidence type="ECO:0000256" key="1">
    <source>
        <dbReference type="ARBA" id="ARBA00004651"/>
    </source>
</evidence>
<dbReference type="PANTHER" id="PTHR46494:SF1">
    <property type="entry name" value="CORA FAMILY METAL ION TRANSPORTER (EUROFUNG)"/>
    <property type="match status" value="1"/>
</dbReference>
<keyword evidence="4 6" id="KW-0472">Membrane</keyword>
<organism evidence="7 8">
    <name type="scientific">[Emmonsia] crescens</name>
    <dbReference type="NCBI Taxonomy" id="73230"/>
    <lineage>
        <taxon>Eukaryota</taxon>
        <taxon>Fungi</taxon>
        <taxon>Dikarya</taxon>
        <taxon>Ascomycota</taxon>
        <taxon>Pezizomycotina</taxon>
        <taxon>Eurotiomycetes</taxon>
        <taxon>Eurotiomycetidae</taxon>
        <taxon>Onygenales</taxon>
        <taxon>Ajellomycetaceae</taxon>
        <taxon>Emergomyces</taxon>
    </lineage>
</organism>
<dbReference type="GO" id="GO:0005886">
    <property type="term" value="C:plasma membrane"/>
    <property type="evidence" value="ECO:0007669"/>
    <property type="project" value="UniProtKB-SubCell"/>
</dbReference>
<dbReference type="GO" id="GO:0000287">
    <property type="term" value="F:magnesium ion binding"/>
    <property type="evidence" value="ECO:0007669"/>
    <property type="project" value="TreeGrafter"/>
</dbReference>
<protein>
    <submittedName>
        <fullName evidence="7">Uncharacterized protein</fullName>
    </submittedName>
</protein>
<dbReference type="InterPro" id="IPR045863">
    <property type="entry name" value="CorA_TM1_TM2"/>
</dbReference>
<feature type="region of interest" description="Disordered" evidence="5">
    <location>
        <begin position="115"/>
        <end position="141"/>
    </location>
</feature>
<evidence type="ECO:0000256" key="5">
    <source>
        <dbReference type="SAM" id="MobiDB-lite"/>
    </source>
</evidence>
<evidence type="ECO:0000256" key="3">
    <source>
        <dbReference type="ARBA" id="ARBA00022989"/>
    </source>
</evidence>
<evidence type="ECO:0000256" key="6">
    <source>
        <dbReference type="SAM" id="Phobius"/>
    </source>
</evidence>
<gene>
    <name evidence="7" type="ORF">EMCG_07366</name>
</gene>
<dbReference type="SUPFAM" id="SSF144083">
    <property type="entry name" value="Magnesium transport protein CorA, transmembrane region"/>
    <property type="match status" value="1"/>
</dbReference>
<keyword evidence="3 6" id="KW-1133">Transmembrane helix</keyword>
<feature type="transmembrane region" description="Helical" evidence="6">
    <location>
        <begin position="520"/>
        <end position="539"/>
    </location>
</feature>
<sequence>MTADDPMGRRTQESSSAGVQFSEPFLTVSPPPSGEVSDSLSTRRRRSSSRTKILAPQEYARAVRGYSRLRSGAGQNHIALGEFLTTEPPSSFNITFGTDQVNKSFVTLYRLGSPDHAGRKHEHASSDEGEQGNQSSRGNKAHHFEDPQILYDFSRPCLDKPQSCIVFLRGYMTPAWLNNIGAKYVVDPEFFCRHLDFRPPDDNSNNFSIPALPSSSWHLIELPLLTIGTRDIPKGATRPDIIEDLRTKGSRALAEHHHRISRLSSSGMSVGDSLVRDFHVFDETHFAIEQRISICMQEAGHAFSLLIWLDSGKDFNESSGGPWSPTPPKSHLLPVIRHKPMVALKCHLLSDETYTPQTQSASLLHVDYGRSLRSSIMAADPFYALNEIFSFAASSEMYFLNLIDIKLDKYTGPNAHELNSLPNLKYTKEILYRHIQKIQRILISIHNAQHFKWPRAGSDGGRKGRATAAAEGLEQDFSHLLNRAQTLHTRCNEAITVLMSSISISESTKAIDQGRRVAKLTFLAFIFVPLSFTTSFFGMNVKEFEANNISIYYWVACSIPVMIMAFLLLAYDITRPFRILYRYIRTLFY</sequence>
<evidence type="ECO:0000313" key="8">
    <source>
        <dbReference type="Proteomes" id="UP000034164"/>
    </source>
</evidence>
<proteinExistence type="predicted"/>
<evidence type="ECO:0000256" key="4">
    <source>
        <dbReference type="ARBA" id="ARBA00023136"/>
    </source>
</evidence>
<dbReference type="GO" id="GO:0050897">
    <property type="term" value="F:cobalt ion binding"/>
    <property type="evidence" value="ECO:0007669"/>
    <property type="project" value="TreeGrafter"/>
</dbReference>
<dbReference type="GO" id="GO:0015087">
    <property type="term" value="F:cobalt ion transmembrane transporter activity"/>
    <property type="evidence" value="ECO:0007669"/>
    <property type="project" value="TreeGrafter"/>
</dbReference>
<feature type="region of interest" description="Disordered" evidence="5">
    <location>
        <begin position="1"/>
        <end position="55"/>
    </location>
</feature>
<reference evidence="8" key="1">
    <citation type="journal article" date="2015" name="PLoS Genet.">
        <title>The dynamic genome and transcriptome of the human fungal pathogen Blastomyces and close relative Emmonsia.</title>
        <authorList>
            <person name="Munoz J.F."/>
            <person name="Gauthier G.M."/>
            <person name="Desjardins C.A."/>
            <person name="Gallo J.E."/>
            <person name="Holder J."/>
            <person name="Sullivan T.D."/>
            <person name="Marty A.J."/>
            <person name="Carmen J.C."/>
            <person name="Chen Z."/>
            <person name="Ding L."/>
            <person name="Gujja S."/>
            <person name="Magrini V."/>
            <person name="Misas E."/>
            <person name="Mitreva M."/>
            <person name="Priest M."/>
            <person name="Saif S."/>
            <person name="Whiston E.A."/>
            <person name="Young S."/>
            <person name="Zeng Q."/>
            <person name="Goldman W.E."/>
            <person name="Mardis E.R."/>
            <person name="Taylor J.W."/>
            <person name="McEwen J.G."/>
            <person name="Clay O.K."/>
            <person name="Klein B.S."/>
            <person name="Cuomo C.A."/>
        </authorList>
    </citation>
    <scope>NUCLEOTIDE SEQUENCE [LARGE SCALE GENOMIC DNA]</scope>
    <source>
        <strain evidence="8">UAMH 3008</strain>
    </source>
</reference>
<comment type="subcellular location">
    <subcellularLocation>
        <location evidence="1">Cell membrane</location>
        <topology evidence="1">Multi-pass membrane protein</topology>
    </subcellularLocation>
</comment>
<dbReference type="OrthoDB" id="3231000at2759"/>
<name>A0A0G2I8V4_9EURO</name>
<dbReference type="VEuPathDB" id="FungiDB:EMCG_07366"/>
<dbReference type="Proteomes" id="UP000034164">
    <property type="component" value="Unassembled WGS sequence"/>
</dbReference>
<comment type="caution">
    <text evidence="7">The sequence shown here is derived from an EMBL/GenBank/DDBJ whole genome shotgun (WGS) entry which is preliminary data.</text>
</comment>
<feature type="transmembrane region" description="Helical" evidence="6">
    <location>
        <begin position="551"/>
        <end position="571"/>
    </location>
</feature>
<dbReference type="PANTHER" id="PTHR46494">
    <property type="entry name" value="CORA FAMILY METAL ION TRANSPORTER (EUROFUNG)"/>
    <property type="match status" value="1"/>
</dbReference>
<evidence type="ECO:0000256" key="2">
    <source>
        <dbReference type="ARBA" id="ARBA00022692"/>
    </source>
</evidence>